<dbReference type="InterPro" id="IPR001851">
    <property type="entry name" value="ABC_transp_permease"/>
</dbReference>
<keyword evidence="7 9" id="KW-0472">Membrane</keyword>
<name>A0ABW3CQ75_9ACTN</name>
<evidence type="ECO:0000256" key="5">
    <source>
        <dbReference type="ARBA" id="ARBA00022970"/>
    </source>
</evidence>
<dbReference type="Pfam" id="PF02653">
    <property type="entry name" value="BPD_transp_2"/>
    <property type="match status" value="1"/>
</dbReference>
<proteinExistence type="inferred from homology"/>
<feature type="transmembrane region" description="Helical" evidence="9">
    <location>
        <begin position="59"/>
        <end position="79"/>
    </location>
</feature>
<feature type="transmembrane region" description="Helical" evidence="9">
    <location>
        <begin position="6"/>
        <end position="27"/>
    </location>
</feature>
<comment type="caution">
    <text evidence="10">The sequence shown here is derived from an EMBL/GenBank/DDBJ whole genome shotgun (WGS) entry which is preliminary data.</text>
</comment>
<feature type="non-terminal residue" evidence="10">
    <location>
        <position position="89"/>
    </location>
</feature>
<comment type="similarity">
    <text evidence="8">Belongs to the binding-protein-dependent transport system permease family. LivHM subfamily.</text>
</comment>
<evidence type="ECO:0000256" key="2">
    <source>
        <dbReference type="ARBA" id="ARBA00022448"/>
    </source>
</evidence>
<dbReference type="PANTHER" id="PTHR11795:SF445">
    <property type="entry name" value="AMINO ACID ABC TRANSPORTER PERMEASE PROTEIN"/>
    <property type="match status" value="1"/>
</dbReference>
<dbReference type="PANTHER" id="PTHR11795">
    <property type="entry name" value="BRANCHED-CHAIN AMINO ACID TRANSPORT SYSTEM PERMEASE PROTEIN LIVH"/>
    <property type="match status" value="1"/>
</dbReference>
<evidence type="ECO:0000256" key="6">
    <source>
        <dbReference type="ARBA" id="ARBA00022989"/>
    </source>
</evidence>
<protein>
    <submittedName>
        <fullName evidence="10">ABC transporter permease</fullName>
    </submittedName>
</protein>
<keyword evidence="11" id="KW-1185">Reference proteome</keyword>
<gene>
    <name evidence="10" type="ORF">ACFQ07_27890</name>
</gene>
<organism evidence="10 11">
    <name type="scientific">Actinomadura adrarensis</name>
    <dbReference type="NCBI Taxonomy" id="1819600"/>
    <lineage>
        <taxon>Bacteria</taxon>
        <taxon>Bacillati</taxon>
        <taxon>Actinomycetota</taxon>
        <taxon>Actinomycetes</taxon>
        <taxon>Streptosporangiales</taxon>
        <taxon>Thermomonosporaceae</taxon>
        <taxon>Actinomadura</taxon>
    </lineage>
</organism>
<evidence type="ECO:0000256" key="4">
    <source>
        <dbReference type="ARBA" id="ARBA00022692"/>
    </source>
</evidence>
<evidence type="ECO:0000313" key="10">
    <source>
        <dbReference type="EMBL" id="MFD0856092.1"/>
    </source>
</evidence>
<evidence type="ECO:0000256" key="9">
    <source>
        <dbReference type="SAM" id="Phobius"/>
    </source>
</evidence>
<keyword evidence="6 9" id="KW-1133">Transmembrane helix</keyword>
<evidence type="ECO:0000256" key="8">
    <source>
        <dbReference type="ARBA" id="ARBA00037998"/>
    </source>
</evidence>
<evidence type="ECO:0000256" key="7">
    <source>
        <dbReference type="ARBA" id="ARBA00023136"/>
    </source>
</evidence>
<evidence type="ECO:0000313" key="11">
    <source>
        <dbReference type="Proteomes" id="UP001597083"/>
    </source>
</evidence>
<keyword evidence="3" id="KW-1003">Cell membrane</keyword>
<keyword evidence="4 9" id="KW-0812">Transmembrane</keyword>
<sequence>MATFLTYTALGLVLGAVYAIAASGLVLTYNTSGIFNFAHGAQAMIGAFTFYQLDVAWELPTWLALALVLGVLGPAMGLAQHSLIMRGLR</sequence>
<comment type="subcellular location">
    <subcellularLocation>
        <location evidence="1">Cell membrane</location>
        <topology evidence="1">Multi-pass membrane protein</topology>
    </subcellularLocation>
</comment>
<dbReference type="InterPro" id="IPR052157">
    <property type="entry name" value="BCAA_transport_permease"/>
</dbReference>
<dbReference type="EMBL" id="JBHTIR010003954">
    <property type="protein sequence ID" value="MFD0856092.1"/>
    <property type="molecule type" value="Genomic_DNA"/>
</dbReference>
<reference evidence="11" key="1">
    <citation type="journal article" date="2019" name="Int. J. Syst. Evol. Microbiol.">
        <title>The Global Catalogue of Microorganisms (GCM) 10K type strain sequencing project: providing services to taxonomists for standard genome sequencing and annotation.</title>
        <authorList>
            <consortium name="The Broad Institute Genomics Platform"/>
            <consortium name="The Broad Institute Genome Sequencing Center for Infectious Disease"/>
            <person name="Wu L."/>
            <person name="Ma J."/>
        </authorList>
    </citation>
    <scope>NUCLEOTIDE SEQUENCE [LARGE SCALE GENOMIC DNA]</scope>
    <source>
        <strain evidence="11">JCM 31696</strain>
    </source>
</reference>
<evidence type="ECO:0000256" key="3">
    <source>
        <dbReference type="ARBA" id="ARBA00022475"/>
    </source>
</evidence>
<dbReference type="Proteomes" id="UP001597083">
    <property type="component" value="Unassembled WGS sequence"/>
</dbReference>
<feature type="transmembrane region" description="Helical" evidence="9">
    <location>
        <begin position="34"/>
        <end position="53"/>
    </location>
</feature>
<accession>A0ABW3CQ75</accession>
<keyword evidence="2" id="KW-0813">Transport</keyword>
<keyword evidence="5" id="KW-0029">Amino-acid transport</keyword>
<evidence type="ECO:0000256" key="1">
    <source>
        <dbReference type="ARBA" id="ARBA00004651"/>
    </source>
</evidence>